<accession>A0A1G1XPM2</accession>
<comment type="function">
    <text evidence="7">Involved in peptide bond synthesis. Stimulates efficient translation and peptide-bond synthesis on native or reconstituted 70S ribosomes in vitro. Probably functions indirectly by altering the affinity of the ribosome for aminoacyl-tRNA, thus increasing their reactivity as acceptors for peptidyl transferase.</text>
</comment>
<evidence type="ECO:0000256" key="6">
    <source>
        <dbReference type="ARBA" id="ARBA00022917"/>
    </source>
</evidence>
<dbReference type="FunFam" id="2.40.50.140:FF:000009">
    <property type="entry name" value="Elongation factor P"/>
    <property type="match status" value="1"/>
</dbReference>
<dbReference type="Pfam" id="PF08207">
    <property type="entry name" value="EFP_N"/>
    <property type="match status" value="1"/>
</dbReference>
<dbReference type="SUPFAM" id="SSF50104">
    <property type="entry name" value="Translation proteins SH3-like domain"/>
    <property type="match status" value="1"/>
</dbReference>
<dbReference type="InterPro" id="IPR015365">
    <property type="entry name" value="Elong-fact-P_C"/>
</dbReference>
<dbReference type="NCBIfam" id="TIGR00038">
    <property type="entry name" value="efp"/>
    <property type="match status" value="1"/>
</dbReference>
<evidence type="ECO:0000256" key="8">
    <source>
        <dbReference type="NCBIfam" id="TIGR00038"/>
    </source>
</evidence>
<dbReference type="Proteomes" id="UP000176498">
    <property type="component" value="Unassembled WGS sequence"/>
</dbReference>
<dbReference type="InterPro" id="IPR014722">
    <property type="entry name" value="Rib_uL2_dom2"/>
</dbReference>
<dbReference type="Pfam" id="PF09285">
    <property type="entry name" value="Elong-fact-P_C"/>
    <property type="match status" value="1"/>
</dbReference>
<organism evidence="12 13">
    <name type="scientific">Candidatus Buchananbacteria bacterium RBG_13_36_9</name>
    <dbReference type="NCBI Taxonomy" id="1797530"/>
    <lineage>
        <taxon>Bacteria</taxon>
        <taxon>Candidatus Buchananiibacteriota</taxon>
    </lineage>
</organism>
<dbReference type="FunFam" id="2.30.30.30:FF:000003">
    <property type="entry name" value="Elongation factor P"/>
    <property type="match status" value="1"/>
</dbReference>
<dbReference type="GO" id="GO:0005829">
    <property type="term" value="C:cytosol"/>
    <property type="evidence" value="ECO:0007669"/>
    <property type="project" value="UniProtKB-ARBA"/>
</dbReference>
<evidence type="ECO:0000256" key="4">
    <source>
        <dbReference type="ARBA" id="ARBA00022490"/>
    </source>
</evidence>
<dbReference type="PANTHER" id="PTHR30053:SF12">
    <property type="entry name" value="ELONGATION FACTOR P (EF-P) FAMILY PROTEIN"/>
    <property type="match status" value="1"/>
</dbReference>
<evidence type="ECO:0000256" key="9">
    <source>
        <dbReference type="RuleBase" id="RU004389"/>
    </source>
</evidence>
<dbReference type="CDD" id="cd05794">
    <property type="entry name" value="S1_EF-P_repeat_2"/>
    <property type="match status" value="1"/>
</dbReference>
<dbReference type="UniPathway" id="UPA00345"/>
<dbReference type="SMART" id="SM00841">
    <property type="entry name" value="Elong-fact-P_C"/>
    <property type="match status" value="1"/>
</dbReference>
<comment type="caution">
    <text evidence="12">The sequence shown here is derived from an EMBL/GenBank/DDBJ whole genome shotgun (WGS) entry which is preliminary data.</text>
</comment>
<feature type="domain" description="Elongation factor P C-terminal" evidence="10">
    <location>
        <begin position="129"/>
        <end position="184"/>
    </location>
</feature>
<dbReference type="InterPro" id="IPR011768">
    <property type="entry name" value="Transl_elongation_fac_P"/>
</dbReference>
<dbReference type="SUPFAM" id="SSF50249">
    <property type="entry name" value="Nucleic acid-binding proteins"/>
    <property type="match status" value="2"/>
</dbReference>
<dbReference type="AlphaFoldDB" id="A0A1G1XPM2"/>
<dbReference type="EMBL" id="MHHZ01000017">
    <property type="protein sequence ID" value="OGY41540.1"/>
    <property type="molecule type" value="Genomic_DNA"/>
</dbReference>
<sequence>MSSLNDIKKGLNINWNGEPYIVMEANFVRMQQRKPVMQTKLKNLITGKVVEYSFKAGERVEEADMERGKANYLYKDDSAAYFMDNKSYEQFSIPLGQVGSKIKFLKDGTDCEVLYYDGNPINVDVPIKMTLKVTSSPPGVKGDSSSNVTKQVTLETGAVINAPLFVKEGEMILVNTENETYAGRA</sequence>
<evidence type="ECO:0000259" key="11">
    <source>
        <dbReference type="SMART" id="SM01185"/>
    </source>
</evidence>
<name>A0A1G1XPM2_9BACT</name>
<evidence type="ECO:0000256" key="2">
    <source>
        <dbReference type="ARBA" id="ARBA00004815"/>
    </source>
</evidence>
<evidence type="ECO:0000256" key="1">
    <source>
        <dbReference type="ARBA" id="ARBA00004496"/>
    </source>
</evidence>
<comment type="pathway">
    <text evidence="2 7">Protein biosynthesis; polypeptide chain elongation.</text>
</comment>
<dbReference type="FunFam" id="2.40.50.140:FF:000004">
    <property type="entry name" value="Elongation factor P"/>
    <property type="match status" value="1"/>
</dbReference>
<proteinExistence type="inferred from homology"/>
<dbReference type="GO" id="GO:0043043">
    <property type="term" value="P:peptide biosynthetic process"/>
    <property type="evidence" value="ECO:0007669"/>
    <property type="project" value="InterPro"/>
</dbReference>
<evidence type="ECO:0000313" key="13">
    <source>
        <dbReference type="Proteomes" id="UP000176498"/>
    </source>
</evidence>
<evidence type="ECO:0000259" key="10">
    <source>
        <dbReference type="SMART" id="SM00841"/>
    </source>
</evidence>
<evidence type="ECO:0000313" key="12">
    <source>
        <dbReference type="EMBL" id="OGY41540.1"/>
    </source>
</evidence>
<evidence type="ECO:0000256" key="5">
    <source>
        <dbReference type="ARBA" id="ARBA00022768"/>
    </source>
</evidence>
<dbReference type="InterPro" id="IPR008991">
    <property type="entry name" value="Translation_prot_SH3-like_sf"/>
</dbReference>
<dbReference type="InterPro" id="IPR001059">
    <property type="entry name" value="Transl_elong_P/YeiP_cen"/>
</dbReference>
<dbReference type="PIRSF" id="PIRSF005901">
    <property type="entry name" value="EF-P"/>
    <property type="match status" value="1"/>
</dbReference>
<keyword evidence="6 7" id="KW-0648">Protein biosynthesis</keyword>
<comment type="subcellular location">
    <subcellularLocation>
        <location evidence="1 7">Cytoplasm</location>
    </subcellularLocation>
</comment>
<dbReference type="InterPro" id="IPR020599">
    <property type="entry name" value="Transl_elong_fac_P/YeiP"/>
</dbReference>
<dbReference type="Gene3D" id="2.30.30.30">
    <property type="match status" value="1"/>
</dbReference>
<evidence type="ECO:0000256" key="3">
    <source>
        <dbReference type="ARBA" id="ARBA00009479"/>
    </source>
</evidence>
<dbReference type="InterPro" id="IPR012340">
    <property type="entry name" value="NA-bd_OB-fold"/>
</dbReference>
<keyword evidence="4 7" id="KW-0963">Cytoplasm</keyword>
<dbReference type="HAMAP" id="MF_00141">
    <property type="entry name" value="EF_P"/>
    <property type="match status" value="1"/>
</dbReference>
<dbReference type="Pfam" id="PF01132">
    <property type="entry name" value="EFP"/>
    <property type="match status" value="1"/>
</dbReference>
<dbReference type="NCBIfam" id="NF001810">
    <property type="entry name" value="PRK00529.1"/>
    <property type="match status" value="1"/>
</dbReference>
<reference evidence="12 13" key="1">
    <citation type="journal article" date="2016" name="Nat. Commun.">
        <title>Thousands of microbial genomes shed light on interconnected biogeochemical processes in an aquifer system.</title>
        <authorList>
            <person name="Anantharaman K."/>
            <person name="Brown C.T."/>
            <person name="Hug L.A."/>
            <person name="Sharon I."/>
            <person name="Castelle C.J."/>
            <person name="Probst A.J."/>
            <person name="Thomas B.C."/>
            <person name="Singh A."/>
            <person name="Wilkins M.J."/>
            <person name="Karaoz U."/>
            <person name="Brodie E.L."/>
            <person name="Williams K.H."/>
            <person name="Hubbard S.S."/>
            <person name="Banfield J.F."/>
        </authorList>
    </citation>
    <scope>NUCLEOTIDE SEQUENCE [LARGE SCALE GENOMIC DNA]</scope>
</reference>
<dbReference type="GO" id="GO:0003746">
    <property type="term" value="F:translation elongation factor activity"/>
    <property type="evidence" value="ECO:0007669"/>
    <property type="project" value="UniProtKB-UniRule"/>
</dbReference>
<evidence type="ECO:0000256" key="7">
    <source>
        <dbReference type="HAMAP-Rule" id="MF_00141"/>
    </source>
</evidence>
<dbReference type="InterPro" id="IPR013185">
    <property type="entry name" value="Transl_elong_KOW-like"/>
</dbReference>
<protein>
    <recommendedName>
        <fullName evidence="7 8">Elongation factor P</fullName>
        <shortName evidence="7">EF-P</shortName>
    </recommendedName>
</protein>
<gene>
    <name evidence="7" type="primary">efp</name>
    <name evidence="12" type="ORF">A2Y82_00250</name>
</gene>
<comment type="similarity">
    <text evidence="3 7 9">Belongs to the elongation factor P family.</text>
</comment>
<keyword evidence="5 7" id="KW-0251">Elongation factor</keyword>
<dbReference type="Gene3D" id="2.40.50.140">
    <property type="entry name" value="Nucleic acid-binding proteins"/>
    <property type="match status" value="2"/>
</dbReference>
<dbReference type="CDD" id="cd04470">
    <property type="entry name" value="S1_EF-P_repeat_1"/>
    <property type="match status" value="1"/>
</dbReference>
<feature type="domain" description="Translation elongation factor P/YeiP central" evidence="11">
    <location>
        <begin position="67"/>
        <end position="121"/>
    </location>
</feature>
<dbReference type="PANTHER" id="PTHR30053">
    <property type="entry name" value="ELONGATION FACTOR P"/>
    <property type="match status" value="1"/>
</dbReference>
<dbReference type="SMART" id="SM01185">
    <property type="entry name" value="EFP"/>
    <property type="match status" value="1"/>
</dbReference>